<dbReference type="EMBL" id="CABITT030000004">
    <property type="protein sequence ID" value="VVB02429.1"/>
    <property type="molecule type" value="Genomic_DNA"/>
</dbReference>
<dbReference type="OrthoDB" id="608866at2759"/>
<dbReference type="CDD" id="cd11660">
    <property type="entry name" value="SANT_TRF"/>
    <property type="match status" value="1"/>
</dbReference>
<comment type="subcellular location">
    <subcellularLocation>
        <location evidence="1">Nucleus</location>
    </subcellularLocation>
</comment>
<dbReference type="InterPro" id="IPR017930">
    <property type="entry name" value="Myb_dom"/>
</dbReference>
<feature type="domain" description="Myb-like" evidence="4">
    <location>
        <begin position="298"/>
        <end position="353"/>
    </location>
</feature>
<dbReference type="PROSITE" id="PS51294">
    <property type="entry name" value="HTH_MYB"/>
    <property type="match status" value="1"/>
</dbReference>
<evidence type="ECO:0000256" key="3">
    <source>
        <dbReference type="SAM" id="MobiDB-lite"/>
    </source>
</evidence>
<dbReference type="Pfam" id="PF00249">
    <property type="entry name" value="Myb_DNA-binding"/>
    <property type="match status" value="1"/>
</dbReference>
<dbReference type="AlphaFoldDB" id="A0A565BMK7"/>
<evidence type="ECO:0000313" key="7">
    <source>
        <dbReference type="Proteomes" id="UP000489600"/>
    </source>
</evidence>
<feature type="region of interest" description="Disordered" evidence="3">
    <location>
        <begin position="165"/>
        <end position="196"/>
    </location>
</feature>
<keyword evidence="2" id="KW-0539">Nucleus</keyword>
<dbReference type="Gene3D" id="1.10.246.220">
    <property type="match status" value="1"/>
</dbReference>
<dbReference type="Proteomes" id="UP000489600">
    <property type="component" value="Unassembled WGS sequence"/>
</dbReference>
<feature type="domain" description="HTH myb-type" evidence="5">
    <location>
        <begin position="298"/>
        <end position="357"/>
    </location>
</feature>
<evidence type="ECO:0000256" key="2">
    <source>
        <dbReference type="ARBA" id="ARBA00023242"/>
    </source>
</evidence>
<dbReference type="InterPro" id="IPR009057">
    <property type="entry name" value="Homeodomain-like_sf"/>
</dbReference>
<evidence type="ECO:0000313" key="6">
    <source>
        <dbReference type="EMBL" id="VVB02429.1"/>
    </source>
</evidence>
<comment type="caution">
    <text evidence="6">The sequence shown here is derived from an EMBL/GenBank/DDBJ whole genome shotgun (WGS) entry which is preliminary data.</text>
</comment>
<accession>A0A565BMK7</accession>
<dbReference type="SMART" id="SM00717">
    <property type="entry name" value="SANT"/>
    <property type="match status" value="1"/>
</dbReference>
<dbReference type="PANTHER" id="PTHR47122">
    <property type="entry name" value="MYB-LIKE DNA-BINDING DOMAIN CONTAINING PROTEIN, EXPRESSED"/>
    <property type="match status" value="1"/>
</dbReference>
<evidence type="ECO:0000259" key="5">
    <source>
        <dbReference type="PROSITE" id="PS51294"/>
    </source>
</evidence>
<keyword evidence="7" id="KW-1185">Reference proteome</keyword>
<reference evidence="6" key="1">
    <citation type="submission" date="2019-07" db="EMBL/GenBank/DDBJ databases">
        <authorList>
            <person name="Dittberner H."/>
        </authorList>
    </citation>
    <scope>NUCLEOTIDE SEQUENCE [LARGE SCALE GENOMIC DNA]</scope>
</reference>
<dbReference type="PROSITE" id="PS50090">
    <property type="entry name" value="MYB_LIKE"/>
    <property type="match status" value="1"/>
</dbReference>
<dbReference type="GO" id="GO:0005634">
    <property type="term" value="C:nucleus"/>
    <property type="evidence" value="ECO:0007669"/>
    <property type="project" value="UniProtKB-SubCell"/>
</dbReference>
<gene>
    <name evidence="6" type="ORF">ANE_LOCUS12873</name>
</gene>
<protein>
    <submittedName>
        <fullName evidence="6">Uncharacterized protein</fullName>
    </submittedName>
</protein>
<dbReference type="InterPro" id="IPR001005">
    <property type="entry name" value="SANT/Myb"/>
</dbReference>
<sequence length="405" mass="45876">MGPFGMDRITDFPQAFAGFNCQNVDENVRHSVEEKMSDMKHFLMEPKHDNFAVDSFLGLGMENMGISYKMEEFSHGYDFSFLPDYRGLESCTTHDGDAGLKLEILDGFLDEVDEVEDIYASHDLSSVGDRIFPETEVKKKVSELDGDPCGFLNFSSESYSPGISGSNGLSEWSKETVPRAESQNVSSGKVKESLDSTSNNMHGLYESGDDNKPLSTLGSWVGQGKNRKKNLVNTSRSRLDSFVGPMSPVSYDFRPRKGPLKKYIHTTTVDVLSDDDQQTSSESDDDISVRITSKSRTDRRKHQRMWTVDEVVKLVDGISHFGVGKWTDIKNHFFQSVSHRTPIDIRDKWRNLLKASYTDKHNDGEVEEKRRSAAPPIPKDILHRNSVTVYEVPHMGNWEMSKRFE</sequence>
<name>A0A565BMK7_9BRAS</name>
<evidence type="ECO:0000256" key="1">
    <source>
        <dbReference type="ARBA" id="ARBA00004123"/>
    </source>
</evidence>
<dbReference type="PANTHER" id="PTHR47122:SF5">
    <property type="entry name" value="TRF-LIKE 8"/>
    <property type="match status" value="1"/>
</dbReference>
<proteinExistence type="predicted"/>
<organism evidence="6 7">
    <name type="scientific">Arabis nemorensis</name>
    <dbReference type="NCBI Taxonomy" id="586526"/>
    <lineage>
        <taxon>Eukaryota</taxon>
        <taxon>Viridiplantae</taxon>
        <taxon>Streptophyta</taxon>
        <taxon>Embryophyta</taxon>
        <taxon>Tracheophyta</taxon>
        <taxon>Spermatophyta</taxon>
        <taxon>Magnoliopsida</taxon>
        <taxon>eudicotyledons</taxon>
        <taxon>Gunneridae</taxon>
        <taxon>Pentapetalae</taxon>
        <taxon>rosids</taxon>
        <taxon>malvids</taxon>
        <taxon>Brassicales</taxon>
        <taxon>Brassicaceae</taxon>
        <taxon>Arabideae</taxon>
        <taxon>Arabis</taxon>
    </lineage>
</organism>
<dbReference type="SUPFAM" id="SSF46689">
    <property type="entry name" value="Homeodomain-like"/>
    <property type="match status" value="1"/>
</dbReference>
<evidence type="ECO:0000259" key="4">
    <source>
        <dbReference type="PROSITE" id="PS50090"/>
    </source>
</evidence>